<accession>A0A4D9DKC5</accession>
<protein>
    <submittedName>
        <fullName evidence="1">Aconitate hydratase</fullName>
    </submittedName>
</protein>
<dbReference type="AlphaFoldDB" id="A0A4D9DKC5"/>
<dbReference type="EMBL" id="QXTE01000791">
    <property type="protein sequence ID" value="TFJ96109.1"/>
    <property type="molecule type" value="Genomic_DNA"/>
</dbReference>
<dbReference type="Proteomes" id="UP000297703">
    <property type="component" value="Unassembled WGS sequence"/>
</dbReference>
<name>A0A4D9DKC5_9SAUR</name>
<comment type="caution">
    <text evidence="1">The sequence shown here is derived from an EMBL/GenBank/DDBJ whole genome shotgun (WGS) entry which is preliminary data.</text>
</comment>
<keyword evidence="2" id="KW-1185">Reference proteome</keyword>
<sequence>MHTWEVSPAAGCAVPSLGGMSEVCALSSLIGRFCFLRRGAVYDWMGPPTAVLVCDAPWALPCPWDWVTPYTCEPLIGWYGQHQPPHYSGDRAPQLPPLSDSCQGQGLAGHGGGAMGASPQLIGCEPPPLPHCKGCWELLSPPLS</sequence>
<organism evidence="1 2">
    <name type="scientific">Platysternon megacephalum</name>
    <name type="common">big-headed turtle</name>
    <dbReference type="NCBI Taxonomy" id="55544"/>
    <lineage>
        <taxon>Eukaryota</taxon>
        <taxon>Metazoa</taxon>
        <taxon>Chordata</taxon>
        <taxon>Craniata</taxon>
        <taxon>Vertebrata</taxon>
        <taxon>Euteleostomi</taxon>
        <taxon>Archelosauria</taxon>
        <taxon>Testudinata</taxon>
        <taxon>Testudines</taxon>
        <taxon>Cryptodira</taxon>
        <taxon>Durocryptodira</taxon>
        <taxon>Testudinoidea</taxon>
        <taxon>Platysternidae</taxon>
        <taxon>Platysternon</taxon>
    </lineage>
</organism>
<evidence type="ECO:0000313" key="1">
    <source>
        <dbReference type="EMBL" id="TFJ96109.1"/>
    </source>
</evidence>
<reference evidence="1 2" key="2">
    <citation type="submission" date="2019-04" db="EMBL/GenBank/DDBJ databases">
        <title>The genome sequence of big-headed turtle.</title>
        <authorList>
            <person name="Gong S."/>
        </authorList>
    </citation>
    <scope>NUCLEOTIDE SEQUENCE [LARGE SCALE GENOMIC DNA]</scope>
    <source>
        <strain evidence="1">DO16091913</strain>
        <tissue evidence="1">Muscle</tissue>
    </source>
</reference>
<evidence type="ECO:0000313" key="2">
    <source>
        <dbReference type="Proteomes" id="UP000297703"/>
    </source>
</evidence>
<proteinExistence type="predicted"/>
<reference evidence="1 2" key="1">
    <citation type="submission" date="2019-04" db="EMBL/GenBank/DDBJ databases">
        <title>Draft genome of the big-headed turtle Platysternon megacephalum.</title>
        <authorList>
            <person name="Gong S."/>
        </authorList>
    </citation>
    <scope>NUCLEOTIDE SEQUENCE [LARGE SCALE GENOMIC DNA]</scope>
    <source>
        <strain evidence="1">DO16091913</strain>
        <tissue evidence="1">Muscle</tissue>
    </source>
</reference>
<gene>
    <name evidence="1" type="ORF">DR999_PMT22132</name>
</gene>